<dbReference type="Pfam" id="PF24621">
    <property type="entry name" value="DHQS_C"/>
    <property type="match status" value="1"/>
</dbReference>
<dbReference type="PANTHER" id="PTHR43622">
    <property type="entry name" value="3-DEHYDROQUINATE SYNTHASE"/>
    <property type="match status" value="1"/>
</dbReference>
<keyword evidence="9 18" id="KW-0963">Cytoplasm</keyword>
<dbReference type="InterPro" id="IPR030963">
    <property type="entry name" value="DHQ_synth_fam"/>
</dbReference>
<feature type="binding site" evidence="18">
    <location>
        <begin position="126"/>
        <end position="127"/>
    </location>
    <ligand>
        <name>NAD(+)</name>
        <dbReference type="ChEBI" id="CHEBI:57540"/>
    </ligand>
</feature>
<feature type="binding site" evidence="18">
    <location>
        <begin position="68"/>
        <end position="73"/>
    </location>
    <ligand>
        <name>NAD(+)</name>
        <dbReference type="ChEBI" id="CHEBI:57540"/>
    </ligand>
</feature>
<evidence type="ECO:0000256" key="5">
    <source>
        <dbReference type="ARBA" id="ARBA00004661"/>
    </source>
</evidence>
<dbReference type="GO" id="GO:0000166">
    <property type="term" value="F:nucleotide binding"/>
    <property type="evidence" value="ECO:0007669"/>
    <property type="project" value="UniProtKB-KW"/>
</dbReference>
<feature type="binding site" evidence="18">
    <location>
        <position position="181"/>
    </location>
    <ligand>
        <name>Zn(2+)</name>
        <dbReference type="ChEBI" id="CHEBI:29105"/>
    </ligand>
</feature>
<evidence type="ECO:0000256" key="17">
    <source>
        <dbReference type="ARBA" id="ARBA00023285"/>
    </source>
</evidence>
<dbReference type="EC" id="4.2.3.4" evidence="7 18"/>
<dbReference type="RefSeq" id="WP_022985286.1">
    <property type="nucleotide sequence ID" value="NZ_CAXGPP010000008.1"/>
</dbReference>
<keyword evidence="12 18" id="KW-0547">Nucleotide-binding</keyword>
<evidence type="ECO:0000256" key="13">
    <source>
        <dbReference type="ARBA" id="ARBA00022833"/>
    </source>
</evidence>
<evidence type="ECO:0000313" key="22">
    <source>
        <dbReference type="Proteomes" id="UP000283734"/>
    </source>
</evidence>
<evidence type="ECO:0000256" key="3">
    <source>
        <dbReference type="ARBA" id="ARBA00003485"/>
    </source>
</evidence>
<dbReference type="GO" id="GO:0003856">
    <property type="term" value="F:3-dehydroquinate synthase activity"/>
    <property type="evidence" value="ECO:0007669"/>
    <property type="project" value="UniProtKB-UniRule"/>
</dbReference>
<reference evidence="21 22" key="1">
    <citation type="submission" date="2018-09" db="EMBL/GenBank/DDBJ databases">
        <title>Alcanivorax profundi sp. nov., isolated from 1000 m-depth seawater of the Mariana Trench.</title>
        <authorList>
            <person name="Liu J."/>
        </authorList>
    </citation>
    <scope>NUCLEOTIDE SEQUENCE [LARGE SCALE GENOMIC DNA]</scope>
    <source>
        <strain evidence="21 22">MTEO17</strain>
    </source>
</reference>
<gene>
    <name evidence="18" type="primary">aroB</name>
    <name evidence="21" type="ORF">D4A39_05610</name>
</gene>
<dbReference type="NCBIfam" id="TIGR01357">
    <property type="entry name" value="aroB"/>
    <property type="match status" value="1"/>
</dbReference>
<dbReference type="UniPathway" id="UPA00053">
    <property type="reaction ID" value="UER00085"/>
</dbReference>
<proteinExistence type="inferred from homology"/>
<dbReference type="FunFam" id="1.20.1090.10:FF:000002">
    <property type="entry name" value="3-dehydroquinate synthase"/>
    <property type="match status" value="1"/>
</dbReference>
<dbReference type="InterPro" id="IPR050071">
    <property type="entry name" value="Dehydroquinate_synthase"/>
</dbReference>
<protein>
    <recommendedName>
        <fullName evidence="8 18">3-dehydroquinate synthase</fullName>
        <shortName evidence="18">DHQS</shortName>
        <ecNumber evidence="7 18">4.2.3.4</ecNumber>
    </recommendedName>
</protein>
<dbReference type="GO" id="GO:0009073">
    <property type="term" value="P:aromatic amino acid family biosynthetic process"/>
    <property type="evidence" value="ECO:0007669"/>
    <property type="project" value="UniProtKB-KW"/>
</dbReference>
<evidence type="ECO:0000256" key="16">
    <source>
        <dbReference type="ARBA" id="ARBA00023239"/>
    </source>
</evidence>
<evidence type="ECO:0000256" key="11">
    <source>
        <dbReference type="ARBA" id="ARBA00022723"/>
    </source>
</evidence>
<comment type="cofactor">
    <cofactor evidence="2 18">
        <name>NAD(+)</name>
        <dbReference type="ChEBI" id="CHEBI:57540"/>
    </cofactor>
</comment>
<evidence type="ECO:0000259" key="20">
    <source>
        <dbReference type="Pfam" id="PF24621"/>
    </source>
</evidence>
<comment type="subcellular location">
    <subcellularLocation>
        <location evidence="4 18">Cytoplasm</location>
    </subcellularLocation>
</comment>
<comment type="cofactor">
    <cofactor evidence="18">
        <name>Co(2+)</name>
        <dbReference type="ChEBI" id="CHEBI:48828"/>
    </cofactor>
    <cofactor evidence="18">
        <name>Zn(2+)</name>
        <dbReference type="ChEBI" id="CHEBI:29105"/>
    </cofactor>
    <text evidence="18">Binds 1 divalent metal cation per subunit. Can use either Co(2+) or Zn(2+).</text>
</comment>
<keyword evidence="22" id="KW-1185">Reference proteome</keyword>
<evidence type="ECO:0000256" key="9">
    <source>
        <dbReference type="ARBA" id="ARBA00022490"/>
    </source>
</evidence>
<feature type="binding site" evidence="18">
    <location>
        <position position="244"/>
    </location>
    <ligand>
        <name>Zn(2+)</name>
        <dbReference type="ChEBI" id="CHEBI:29105"/>
    </ligand>
</feature>
<dbReference type="PANTHER" id="PTHR43622:SF7">
    <property type="entry name" value="3-DEHYDROQUINATE SYNTHASE, CHLOROPLASTIC"/>
    <property type="match status" value="1"/>
</dbReference>
<comment type="function">
    <text evidence="3 18">Catalyzes the conversion of 3-deoxy-D-arabino-heptulosonate 7-phosphate (DAHP) to dehydroquinate (DHQ).</text>
</comment>
<dbReference type="HAMAP" id="MF_00110">
    <property type="entry name" value="DHQ_synthase"/>
    <property type="match status" value="1"/>
</dbReference>
<dbReference type="OrthoDB" id="9806583at2"/>
<evidence type="ECO:0000256" key="6">
    <source>
        <dbReference type="ARBA" id="ARBA00005412"/>
    </source>
</evidence>
<evidence type="ECO:0000256" key="10">
    <source>
        <dbReference type="ARBA" id="ARBA00022605"/>
    </source>
</evidence>
<comment type="pathway">
    <text evidence="5 18">Metabolic intermediate biosynthesis; chorismate biosynthesis; chorismate from D-erythrose 4-phosphate and phosphoenolpyruvate: step 2/7.</text>
</comment>
<evidence type="ECO:0000256" key="7">
    <source>
        <dbReference type="ARBA" id="ARBA00013031"/>
    </source>
</evidence>
<evidence type="ECO:0000256" key="4">
    <source>
        <dbReference type="ARBA" id="ARBA00004496"/>
    </source>
</evidence>
<dbReference type="Pfam" id="PF01761">
    <property type="entry name" value="DHQ_synthase"/>
    <property type="match status" value="1"/>
</dbReference>
<evidence type="ECO:0000256" key="12">
    <source>
        <dbReference type="ARBA" id="ARBA00022741"/>
    </source>
</evidence>
<accession>A0A418XY74</accession>
<evidence type="ECO:0000256" key="14">
    <source>
        <dbReference type="ARBA" id="ARBA00023027"/>
    </source>
</evidence>
<comment type="catalytic activity">
    <reaction evidence="1 18">
        <text>7-phospho-2-dehydro-3-deoxy-D-arabino-heptonate = 3-dehydroquinate + phosphate</text>
        <dbReference type="Rhea" id="RHEA:21968"/>
        <dbReference type="ChEBI" id="CHEBI:32364"/>
        <dbReference type="ChEBI" id="CHEBI:43474"/>
        <dbReference type="ChEBI" id="CHEBI:58394"/>
        <dbReference type="EC" id="4.2.3.4"/>
    </reaction>
</comment>
<feature type="binding site" evidence="18">
    <location>
        <position position="148"/>
    </location>
    <ligand>
        <name>NAD(+)</name>
        <dbReference type="ChEBI" id="CHEBI:57540"/>
    </ligand>
</feature>
<dbReference type="Gene3D" id="1.20.1090.10">
    <property type="entry name" value="Dehydroquinate synthase-like - alpha domain"/>
    <property type="match status" value="1"/>
</dbReference>
<comment type="caution">
    <text evidence="21">The sequence shown here is derived from an EMBL/GenBank/DDBJ whole genome shotgun (WGS) entry which is preliminary data.</text>
</comment>
<comment type="caution">
    <text evidence="18">Lacks conserved residue(s) required for the propagation of feature annotation.</text>
</comment>
<keyword evidence="17 18" id="KW-0170">Cobalt</keyword>
<dbReference type="AlphaFoldDB" id="A0A418XY74"/>
<feature type="binding site" evidence="18">
    <location>
        <position position="139"/>
    </location>
    <ligand>
        <name>NAD(+)</name>
        <dbReference type="ChEBI" id="CHEBI:57540"/>
    </ligand>
</feature>
<evidence type="ECO:0000259" key="19">
    <source>
        <dbReference type="Pfam" id="PF01761"/>
    </source>
</evidence>
<dbReference type="SUPFAM" id="SSF56796">
    <property type="entry name" value="Dehydroquinate synthase-like"/>
    <property type="match status" value="1"/>
</dbReference>
<dbReference type="PIRSF" id="PIRSF001455">
    <property type="entry name" value="DHQ_synth"/>
    <property type="match status" value="1"/>
</dbReference>
<dbReference type="Proteomes" id="UP000283734">
    <property type="component" value="Unassembled WGS sequence"/>
</dbReference>
<keyword evidence="10 18" id="KW-0028">Amino-acid biosynthesis</keyword>
<keyword evidence="15 18" id="KW-0057">Aromatic amino acid biosynthesis</keyword>
<dbReference type="Gene3D" id="3.40.50.1970">
    <property type="match status" value="1"/>
</dbReference>
<dbReference type="InterPro" id="IPR016037">
    <property type="entry name" value="DHQ_synth_AroB"/>
</dbReference>
<evidence type="ECO:0000256" key="18">
    <source>
        <dbReference type="HAMAP-Rule" id="MF_00110"/>
    </source>
</evidence>
<feature type="domain" description="3-dehydroquinate synthase C-terminal" evidence="20">
    <location>
        <begin position="178"/>
        <end position="322"/>
    </location>
</feature>
<dbReference type="EMBL" id="QYYA01000002">
    <property type="protein sequence ID" value="RJG17969.1"/>
    <property type="molecule type" value="Genomic_DNA"/>
</dbReference>
<evidence type="ECO:0000256" key="15">
    <source>
        <dbReference type="ARBA" id="ARBA00023141"/>
    </source>
</evidence>
<dbReference type="FunFam" id="3.40.50.1970:FF:000001">
    <property type="entry name" value="3-dehydroquinate synthase"/>
    <property type="match status" value="1"/>
</dbReference>
<evidence type="ECO:0000256" key="8">
    <source>
        <dbReference type="ARBA" id="ARBA00017684"/>
    </source>
</evidence>
<evidence type="ECO:0000313" key="21">
    <source>
        <dbReference type="EMBL" id="RJG17969.1"/>
    </source>
</evidence>
<keyword evidence="13 18" id="KW-0862">Zinc</keyword>
<organism evidence="21 22">
    <name type="scientific">Alcanivorax profundi</name>
    <dbReference type="NCBI Taxonomy" id="2338368"/>
    <lineage>
        <taxon>Bacteria</taxon>
        <taxon>Pseudomonadati</taxon>
        <taxon>Pseudomonadota</taxon>
        <taxon>Gammaproteobacteria</taxon>
        <taxon>Oceanospirillales</taxon>
        <taxon>Alcanivoracaceae</taxon>
        <taxon>Alcanivorax</taxon>
    </lineage>
</organism>
<dbReference type="GO" id="GO:0008652">
    <property type="term" value="P:amino acid biosynthetic process"/>
    <property type="evidence" value="ECO:0007669"/>
    <property type="project" value="UniProtKB-KW"/>
</dbReference>
<feature type="binding site" evidence="18">
    <location>
        <begin position="102"/>
        <end position="106"/>
    </location>
    <ligand>
        <name>NAD(+)</name>
        <dbReference type="ChEBI" id="CHEBI:57540"/>
    </ligand>
</feature>
<dbReference type="CDD" id="cd08195">
    <property type="entry name" value="DHQS"/>
    <property type="match status" value="1"/>
</dbReference>
<dbReference type="InterPro" id="IPR030960">
    <property type="entry name" value="DHQS/DOIS_N"/>
</dbReference>
<name>A0A418XY74_9GAMM</name>
<dbReference type="InterPro" id="IPR056179">
    <property type="entry name" value="DHQS_C"/>
</dbReference>
<keyword evidence="11 18" id="KW-0479">Metal-binding</keyword>
<evidence type="ECO:0000256" key="2">
    <source>
        <dbReference type="ARBA" id="ARBA00001911"/>
    </source>
</evidence>
<dbReference type="GO" id="GO:0046872">
    <property type="term" value="F:metal ion binding"/>
    <property type="evidence" value="ECO:0007669"/>
    <property type="project" value="UniProtKB-KW"/>
</dbReference>
<feature type="domain" description="3-dehydroquinate synthase N-terminal" evidence="19">
    <location>
        <begin position="64"/>
        <end position="176"/>
    </location>
</feature>
<keyword evidence="14 18" id="KW-0520">NAD</keyword>
<feature type="binding site" evidence="18">
    <location>
        <position position="261"/>
    </location>
    <ligand>
        <name>Zn(2+)</name>
        <dbReference type="ChEBI" id="CHEBI:29105"/>
    </ligand>
</feature>
<keyword evidence="16 18" id="KW-0456">Lyase</keyword>
<comment type="similarity">
    <text evidence="6 18">Belongs to the sugar phosphate cyclases superfamily. Dehydroquinate synthase family.</text>
</comment>
<evidence type="ECO:0000256" key="1">
    <source>
        <dbReference type="ARBA" id="ARBA00001393"/>
    </source>
</evidence>
<sequence length="359" mass="39170">MRTLQVALAERSYPIHIGQGLLDTFPLAEQVRGNQVMIITNETIAPLYLDKLQSQFSQIQCDTLVLPDGEKYKTLATLESIFDALLEKRHSRTTTLIALGGGVVGDMVGFAAACYQRGVDFIQVPTTLLAQVDSSVGGKTAVNHPRGKNMIGAFHQPRLVLIDTDVLETLPTREVAAGYAEVVKYGLIRDPEFYDWLETNNPRLLSRDSELMAEAIYRSCENKAQVVADDETEQGNRALLNLGHTFGHAMETATGYSEWLHGEAVAAGMVMAVSMSARLGWLDEGLESRLMALLESWGLPVAVPKGMTAAQFMDLMALDKKVHNGQLRLVLMKALGDAVVTADYPAAALQETLEAFCGV</sequence>
<dbReference type="GO" id="GO:0005737">
    <property type="term" value="C:cytoplasm"/>
    <property type="evidence" value="ECO:0007669"/>
    <property type="project" value="UniProtKB-SubCell"/>
</dbReference>
<dbReference type="GO" id="GO:0009423">
    <property type="term" value="P:chorismate biosynthetic process"/>
    <property type="evidence" value="ECO:0007669"/>
    <property type="project" value="UniProtKB-UniRule"/>
</dbReference>